<proteinExistence type="predicted"/>
<reference evidence="1" key="1">
    <citation type="submission" date="2020-10" db="EMBL/GenBank/DDBJ databases">
        <title>Sequencing the genomes of 1000 actinobacteria strains.</title>
        <authorList>
            <person name="Klenk H.-P."/>
        </authorList>
    </citation>
    <scope>NUCLEOTIDE SEQUENCE</scope>
    <source>
        <strain evidence="1">DSM 46832</strain>
    </source>
</reference>
<gene>
    <name evidence="1" type="ORF">H4W31_006635</name>
</gene>
<dbReference type="RefSeq" id="WP_192770169.1">
    <property type="nucleotide sequence ID" value="NZ_JADBEB010000001.1"/>
</dbReference>
<dbReference type="EMBL" id="JADBEB010000001">
    <property type="protein sequence ID" value="MBE1490997.1"/>
    <property type="molecule type" value="Genomic_DNA"/>
</dbReference>
<evidence type="ECO:0000313" key="1">
    <source>
        <dbReference type="EMBL" id="MBE1490997.1"/>
    </source>
</evidence>
<accession>A0A927R161</accession>
<dbReference type="AlphaFoldDB" id="A0A927R161"/>
<dbReference type="Proteomes" id="UP000649753">
    <property type="component" value="Unassembled WGS sequence"/>
</dbReference>
<organism evidence="1 2">
    <name type="scientific">Plantactinospora soyae</name>
    <dbReference type="NCBI Taxonomy" id="1544732"/>
    <lineage>
        <taxon>Bacteria</taxon>
        <taxon>Bacillati</taxon>
        <taxon>Actinomycetota</taxon>
        <taxon>Actinomycetes</taxon>
        <taxon>Micromonosporales</taxon>
        <taxon>Micromonosporaceae</taxon>
        <taxon>Plantactinospora</taxon>
    </lineage>
</organism>
<comment type="caution">
    <text evidence="1">The sequence shown here is derived from an EMBL/GenBank/DDBJ whole genome shotgun (WGS) entry which is preliminary data.</text>
</comment>
<protein>
    <submittedName>
        <fullName evidence="1">Uncharacterized protein</fullName>
    </submittedName>
</protein>
<keyword evidence="2" id="KW-1185">Reference proteome</keyword>
<evidence type="ECO:0000313" key="2">
    <source>
        <dbReference type="Proteomes" id="UP000649753"/>
    </source>
</evidence>
<name>A0A927R161_9ACTN</name>
<sequence>MIDKVLTLLPVCEPEYASGVVGQNYFRSANRTASLRLFEASVEQRSEEGDRVRVAEVAPAIVPVLDNDYNKQALAVVLPEEDGSVRLENQVGWLPDRRCATLQPRVASLMRATNAYVGAAGTASYWWSGRRWDKSNAGLRLRIAQWEDVHRAAIEIVHRAEPDVEQPWVGHYAPLTDLARRLYSEGRGRSEADLLHVRYEILDDALVATANEEIVTDMTRSGRDFFDLLRARVEEQGAVWGWVRLYQGAVEVRTEERP</sequence>